<evidence type="ECO:0000313" key="1">
    <source>
        <dbReference type="EMBL" id="KAA6356004.1"/>
    </source>
</evidence>
<dbReference type="AlphaFoldDB" id="A0A5J4TC69"/>
<dbReference type="EMBL" id="SNRW01033691">
    <property type="protein sequence ID" value="KAA6356004.1"/>
    <property type="molecule type" value="Genomic_DNA"/>
</dbReference>
<comment type="caution">
    <text evidence="1">The sequence shown here is derived from an EMBL/GenBank/DDBJ whole genome shotgun (WGS) entry which is preliminary data.</text>
</comment>
<evidence type="ECO:0000313" key="2">
    <source>
        <dbReference type="Proteomes" id="UP000324800"/>
    </source>
</evidence>
<gene>
    <name evidence="1" type="ORF">EZS28_048469</name>
</gene>
<feature type="non-terminal residue" evidence="1">
    <location>
        <position position="78"/>
    </location>
</feature>
<accession>A0A5J4TC69</accession>
<proteinExistence type="predicted"/>
<name>A0A5J4TC69_9EUKA</name>
<reference evidence="1 2" key="1">
    <citation type="submission" date="2019-03" db="EMBL/GenBank/DDBJ databases">
        <title>Single cell metagenomics reveals metabolic interactions within the superorganism composed of flagellate Streblomastix strix and complex community of Bacteroidetes bacteria on its surface.</title>
        <authorList>
            <person name="Treitli S.C."/>
            <person name="Kolisko M."/>
            <person name="Husnik F."/>
            <person name="Keeling P."/>
            <person name="Hampl V."/>
        </authorList>
    </citation>
    <scope>NUCLEOTIDE SEQUENCE [LARGE SCALE GENOMIC DNA]</scope>
    <source>
        <strain evidence="1">ST1C</strain>
    </source>
</reference>
<dbReference type="Proteomes" id="UP000324800">
    <property type="component" value="Unassembled WGS sequence"/>
</dbReference>
<sequence length="78" mass="9055">MFYPHNTGASTKFYLKHTFENPLPPIDYKVMPQSHFYVCQFIPLLKHIAPLFNVIYVLKCFYIVSTKLVMLANGKANT</sequence>
<organism evidence="1 2">
    <name type="scientific">Streblomastix strix</name>
    <dbReference type="NCBI Taxonomy" id="222440"/>
    <lineage>
        <taxon>Eukaryota</taxon>
        <taxon>Metamonada</taxon>
        <taxon>Preaxostyla</taxon>
        <taxon>Oxymonadida</taxon>
        <taxon>Streblomastigidae</taxon>
        <taxon>Streblomastix</taxon>
    </lineage>
</organism>
<protein>
    <submittedName>
        <fullName evidence="1">Uncharacterized protein</fullName>
    </submittedName>
</protein>